<evidence type="ECO:0000313" key="2">
    <source>
        <dbReference type="Proteomes" id="UP000499080"/>
    </source>
</evidence>
<organism evidence="1 2">
    <name type="scientific">Araneus ventricosus</name>
    <name type="common">Orbweaver spider</name>
    <name type="synonym">Epeira ventricosa</name>
    <dbReference type="NCBI Taxonomy" id="182803"/>
    <lineage>
        <taxon>Eukaryota</taxon>
        <taxon>Metazoa</taxon>
        <taxon>Ecdysozoa</taxon>
        <taxon>Arthropoda</taxon>
        <taxon>Chelicerata</taxon>
        <taxon>Arachnida</taxon>
        <taxon>Araneae</taxon>
        <taxon>Araneomorphae</taxon>
        <taxon>Entelegynae</taxon>
        <taxon>Araneoidea</taxon>
        <taxon>Araneidae</taxon>
        <taxon>Araneus</taxon>
    </lineage>
</organism>
<proteinExistence type="predicted"/>
<reference evidence="1 2" key="1">
    <citation type="journal article" date="2019" name="Sci. Rep.">
        <title>Orb-weaving spider Araneus ventricosus genome elucidates the spidroin gene catalogue.</title>
        <authorList>
            <person name="Kono N."/>
            <person name="Nakamura H."/>
            <person name="Ohtoshi R."/>
            <person name="Moran D.A.P."/>
            <person name="Shinohara A."/>
            <person name="Yoshida Y."/>
            <person name="Fujiwara M."/>
            <person name="Mori M."/>
            <person name="Tomita M."/>
            <person name="Arakawa K."/>
        </authorList>
    </citation>
    <scope>NUCLEOTIDE SEQUENCE [LARGE SCALE GENOMIC DNA]</scope>
</reference>
<dbReference type="AlphaFoldDB" id="A0A4Y2CM70"/>
<protein>
    <submittedName>
        <fullName evidence="1">Uncharacterized protein</fullName>
    </submittedName>
</protein>
<dbReference type="EMBL" id="BGPR01000207">
    <property type="protein sequence ID" value="GBM04808.1"/>
    <property type="molecule type" value="Genomic_DNA"/>
</dbReference>
<accession>A0A4Y2CM70</accession>
<comment type="caution">
    <text evidence="1">The sequence shown here is derived from an EMBL/GenBank/DDBJ whole genome shotgun (WGS) entry which is preliminary data.</text>
</comment>
<name>A0A4Y2CM70_ARAVE</name>
<keyword evidence="2" id="KW-1185">Reference proteome</keyword>
<sequence length="129" mass="14330">MIRSFLGAIGCITDDSGLQELFNEANAAVLTNKIMTGHAYLRALRAHILAHLALAKVVFTMLDITEDEQSAFCNVLSDISSNDIPTNIDEPEVINIANKFSNKLDELESRGATSRLWVQYFKMITIVKN</sequence>
<dbReference type="Proteomes" id="UP000499080">
    <property type="component" value="Unassembled WGS sequence"/>
</dbReference>
<evidence type="ECO:0000313" key="1">
    <source>
        <dbReference type="EMBL" id="GBM04808.1"/>
    </source>
</evidence>
<dbReference type="OrthoDB" id="6753017at2759"/>
<gene>
    <name evidence="1" type="ORF">AVEN_20239_1</name>
</gene>